<organism evidence="2 3">
    <name type="scientific">Heterostelium pallidum (strain ATCC 26659 / Pp 5 / PN500)</name>
    <name type="common">Cellular slime mold</name>
    <name type="synonym">Polysphondylium pallidum</name>
    <dbReference type="NCBI Taxonomy" id="670386"/>
    <lineage>
        <taxon>Eukaryota</taxon>
        <taxon>Amoebozoa</taxon>
        <taxon>Evosea</taxon>
        <taxon>Eumycetozoa</taxon>
        <taxon>Dictyostelia</taxon>
        <taxon>Acytosteliales</taxon>
        <taxon>Acytosteliaceae</taxon>
        <taxon>Heterostelium</taxon>
    </lineage>
</organism>
<name>D3B3M2_HETP5</name>
<reference evidence="2 3" key="1">
    <citation type="journal article" date="2011" name="Genome Res.">
        <title>Phylogeny-wide analysis of social amoeba genomes highlights ancient origins for complex intercellular communication.</title>
        <authorList>
            <person name="Heidel A.J."/>
            <person name="Lawal H.M."/>
            <person name="Felder M."/>
            <person name="Schilde C."/>
            <person name="Helps N.R."/>
            <person name="Tunggal B."/>
            <person name="Rivero F."/>
            <person name="John U."/>
            <person name="Schleicher M."/>
            <person name="Eichinger L."/>
            <person name="Platzer M."/>
            <person name="Noegel A.A."/>
            <person name="Schaap P."/>
            <person name="Gloeckner G."/>
        </authorList>
    </citation>
    <scope>NUCLEOTIDE SEQUENCE [LARGE SCALE GENOMIC DNA]</scope>
    <source>
        <strain evidence="3">ATCC 26659 / Pp 5 / PN500</strain>
    </source>
</reference>
<sequence length="311" mass="35408">MFKKGLDVLNKTKEAAKASIVELVEEPENVVTAKNQIKNMKWNLKLLIELSRNYYMASDKQVQQGNGLAQILQRFGEKTSHTNYISNQTVPLSVSLLEVGGAIKDSQLLFQQYNQQFYDRLANQLTALYEGSVKKVIAFEKQQEDVRAKYSATVYNLKNAQKSGQKLQERQAEHDQSKALYDQSTMNLEQMTVEMVTTTQREVAAALKQFVQDQKRFIEEGIRMWTEAEGKIFGVESPAAVTPQQHHSFEQQPAVSLEKLNLHEHQDPQPFEATSPQDHYQNTSSPPPETYVAPNNDANPFDDHNPFESVQ</sequence>
<accession>D3B3M2</accession>
<evidence type="ECO:0000313" key="3">
    <source>
        <dbReference type="Proteomes" id="UP000001396"/>
    </source>
</evidence>
<dbReference type="Proteomes" id="UP000001396">
    <property type="component" value="Unassembled WGS sequence"/>
</dbReference>
<evidence type="ECO:0000256" key="1">
    <source>
        <dbReference type="SAM" id="MobiDB-lite"/>
    </source>
</evidence>
<feature type="compositionally biased region" description="Basic and acidic residues" evidence="1">
    <location>
        <begin position="301"/>
        <end position="311"/>
    </location>
</feature>
<dbReference type="EMBL" id="ADBJ01000010">
    <property type="protein sequence ID" value="EFA83920.1"/>
    <property type="molecule type" value="Genomic_DNA"/>
</dbReference>
<keyword evidence="3" id="KW-1185">Reference proteome</keyword>
<protein>
    <submittedName>
        <fullName evidence="2">Uncharacterized protein</fullName>
    </submittedName>
</protein>
<dbReference type="STRING" id="670386.D3B3M2"/>
<dbReference type="Gene3D" id="1.20.1270.60">
    <property type="entry name" value="Arfaptin homology (AH) domain/BAR domain"/>
    <property type="match status" value="1"/>
</dbReference>
<comment type="caution">
    <text evidence="2">The sequence shown here is derived from an EMBL/GenBank/DDBJ whole genome shotgun (WGS) entry which is preliminary data.</text>
</comment>
<feature type="compositionally biased region" description="Polar residues" evidence="1">
    <location>
        <begin position="272"/>
        <end position="284"/>
    </location>
</feature>
<dbReference type="RefSeq" id="XP_020436037.1">
    <property type="nucleotide sequence ID" value="XM_020573965.1"/>
</dbReference>
<dbReference type="GeneID" id="31358513"/>
<dbReference type="InParanoid" id="D3B3M2"/>
<dbReference type="FunCoup" id="D3B3M2">
    <property type="interactions" value="1"/>
</dbReference>
<feature type="region of interest" description="Disordered" evidence="1">
    <location>
        <begin position="263"/>
        <end position="311"/>
    </location>
</feature>
<dbReference type="OMA" id="YFQQYTQ"/>
<gene>
    <name evidence="2" type="ORF">PPL_02990</name>
</gene>
<dbReference type="InterPro" id="IPR027267">
    <property type="entry name" value="AH/BAR_dom_sf"/>
</dbReference>
<evidence type="ECO:0000313" key="2">
    <source>
        <dbReference type="EMBL" id="EFA83920.1"/>
    </source>
</evidence>
<proteinExistence type="predicted"/>
<dbReference type="AlphaFoldDB" id="D3B3M2"/>
<dbReference type="SUPFAM" id="SSF103657">
    <property type="entry name" value="BAR/IMD domain-like"/>
    <property type="match status" value="1"/>
</dbReference>